<proteinExistence type="predicted"/>
<dbReference type="Gene3D" id="3.30.300.20">
    <property type="match status" value="1"/>
</dbReference>
<keyword evidence="1" id="KW-0472">Membrane</keyword>
<sequence length="113" mass="12569">VVLDSPDNGMGISPMEMLLLGLGGCTSFDVVSILKKARQKIEDCRVEVDADRAEEPPRVFTSIRIHYTVSGYELNENQVHRAIELSRTKFCGASIMMEKSGAEMKHSVEIIQL</sequence>
<dbReference type="EMBL" id="UINC01069788">
    <property type="protein sequence ID" value="SVC03436.1"/>
    <property type="molecule type" value="Genomic_DNA"/>
</dbReference>
<feature type="transmembrane region" description="Helical" evidence="1">
    <location>
        <begin position="12"/>
        <end position="31"/>
    </location>
</feature>
<accession>A0A382IV00</accession>
<dbReference type="InterPro" id="IPR036102">
    <property type="entry name" value="OsmC/Ohrsf"/>
</dbReference>
<name>A0A382IV00_9ZZZZ</name>
<dbReference type="Pfam" id="PF02566">
    <property type="entry name" value="OsmC"/>
    <property type="match status" value="1"/>
</dbReference>
<dbReference type="PANTHER" id="PTHR34352:SF1">
    <property type="entry name" value="PROTEIN YHFA"/>
    <property type="match status" value="1"/>
</dbReference>
<dbReference type="InterPro" id="IPR003718">
    <property type="entry name" value="OsmC/Ohr_fam"/>
</dbReference>
<keyword evidence="1" id="KW-0812">Transmembrane</keyword>
<evidence type="ECO:0000256" key="1">
    <source>
        <dbReference type="SAM" id="Phobius"/>
    </source>
</evidence>
<dbReference type="PANTHER" id="PTHR34352">
    <property type="entry name" value="PROTEIN YHFA"/>
    <property type="match status" value="1"/>
</dbReference>
<gene>
    <name evidence="2" type="ORF">METZ01_LOCUS256290</name>
</gene>
<feature type="non-terminal residue" evidence="2">
    <location>
        <position position="1"/>
    </location>
</feature>
<dbReference type="AlphaFoldDB" id="A0A382IV00"/>
<evidence type="ECO:0000313" key="2">
    <source>
        <dbReference type="EMBL" id="SVC03436.1"/>
    </source>
</evidence>
<keyword evidence="1" id="KW-1133">Transmembrane helix</keyword>
<evidence type="ECO:0008006" key="3">
    <source>
        <dbReference type="Google" id="ProtNLM"/>
    </source>
</evidence>
<reference evidence="2" key="1">
    <citation type="submission" date="2018-05" db="EMBL/GenBank/DDBJ databases">
        <authorList>
            <person name="Lanie J.A."/>
            <person name="Ng W.-L."/>
            <person name="Kazmierczak K.M."/>
            <person name="Andrzejewski T.M."/>
            <person name="Davidsen T.M."/>
            <person name="Wayne K.J."/>
            <person name="Tettelin H."/>
            <person name="Glass J.I."/>
            <person name="Rusch D."/>
            <person name="Podicherti R."/>
            <person name="Tsui H.-C.T."/>
            <person name="Winkler M.E."/>
        </authorList>
    </citation>
    <scope>NUCLEOTIDE SEQUENCE</scope>
</reference>
<dbReference type="InterPro" id="IPR015946">
    <property type="entry name" value="KH_dom-like_a/b"/>
</dbReference>
<dbReference type="SUPFAM" id="SSF82784">
    <property type="entry name" value="OsmC-like"/>
    <property type="match status" value="1"/>
</dbReference>
<organism evidence="2">
    <name type="scientific">marine metagenome</name>
    <dbReference type="NCBI Taxonomy" id="408172"/>
    <lineage>
        <taxon>unclassified sequences</taxon>
        <taxon>metagenomes</taxon>
        <taxon>ecological metagenomes</taxon>
    </lineage>
</organism>
<protein>
    <recommendedName>
        <fullName evidence="3">Osmotically inducible protein OsmC</fullName>
    </recommendedName>
</protein>